<organism evidence="3 4">
    <name type="scientific">Adineta steineri</name>
    <dbReference type="NCBI Taxonomy" id="433720"/>
    <lineage>
        <taxon>Eukaryota</taxon>
        <taxon>Metazoa</taxon>
        <taxon>Spiralia</taxon>
        <taxon>Gnathifera</taxon>
        <taxon>Rotifera</taxon>
        <taxon>Eurotatoria</taxon>
        <taxon>Bdelloidea</taxon>
        <taxon>Adinetida</taxon>
        <taxon>Adinetidae</taxon>
        <taxon>Adineta</taxon>
    </lineage>
</organism>
<dbReference type="EMBL" id="CAJNOE010000163">
    <property type="protein sequence ID" value="CAF0997642.1"/>
    <property type="molecule type" value="Genomic_DNA"/>
</dbReference>
<dbReference type="Pfam" id="PF00092">
    <property type="entry name" value="VWA"/>
    <property type="match status" value="1"/>
</dbReference>
<feature type="chain" id="PRO_5032743449" description="VWFA domain-containing protein" evidence="1">
    <location>
        <begin position="19"/>
        <end position="345"/>
    </location>
</feature>
<gene>
    <name evidence="3" type="ORF">IZO911_LOCUS17460</name>
</gene>
<evidence type="ECO:0000259" key="2">
    <source>
        <dbReference type="PROSITE" id="PS50234"/>
    </source>
</evidence>
<evidence type="ECO:0000313" key="3">
    <source>
        <dbReference type="EMBL" id="CAF0997642.1"/>
    </source>
</evidence>
<comment type="caution">
    <text evidence="3">The sequence shown here is derived from an EMBL/GenBank/DDBJ whole genome shotgun (WGS) entry which is preliminary data.</text>
</comment>
<dbReference type="SMART" id="SM00327">
    <property type="entry name" value="VWA"/>
    <property type="match status" value="1"/>
</dbReference>
<dbReference type="PANTHER" id="PTHR24020">
    <property type="entry name" value="COLLAGEN ALPHA"/>
    <property type="match status" value="1"/>
</dbReference>
<dbReference type="PRINTS" id="PR00453">
    <property type="entry name" value="VWFADOMAIN"/>
</dbReference>
<dbReference type="Gene3D" id="3.40.50.410">
    <property type="entry name" value="von Willebrand factor, type A domain"/>
    <property type="match status" value="1"/>
</dbReference>
<feature type="domain" description="VWFA" evidence="2">
    <location>
        <begin position="38"/>
        <end position="217"/>
    </location>
</feature>
<dbReference type="PANTHER" id="PTHR24020:SF20">
    <property type="entry name" value="PH DOMAIN-CONTAINING PROTEIN"/>
    <property type="match status" value="1"/>
</dbReference>
<evidence type="ECO:0000256" key="1">
    <source>
        <dbReference type="SAM" id="SignalP"/>
    </source>
</evidence>
<dbReference type="CDD" id="cd01450">
    <property type="entry name" value="vWFA_subfamily_ECM"/>
    <property type="match status" value="1"/>
</dbReference>
<feature type="signal peptide" evidence="1">
    <location>
        <begin position="1"/>
        <end position="18"/>
    </location>
</feature>
<keyword evidence="1" id="KW-0732">Signal</keyword>
<protein>
    <recommendedName>
        <fullName evidence="2">VWFA domain-containing protein</fullName>
    </recommendedName>
</protein>
<dbReference type="InterPro" id="IPR036465">
    <property type="entry name" value="vWFA_dom_sf"/>
</dbReference>
<sequence>MRLCFYLWAFVLLSAVNANSLLDLLQERSESDCKTIMDLFIILDSSGSVGTAAFEQAKSALVDLVSMLHIGPKKVQVWVINYGSVVETPIAFHNMPMADFTKERLIQQIRSIRYMNGACTATGDALQEARRICDRSCRSHREGVSRVALVFTDGYSNCGSPVGVESSGLLAITKASVFAVGIGSGVNTAELNTIATDKKYVIHVDNYVNLIAAMNNITIYTCGIPAFVIPNVKVETSAPMNTFRYYQVDTTELLRQSRNHQGGFIEISANVHLGKVDVYTSTTESNPGPGTGQRVAFQTRGGELYYMEYIEEDTPRLYFSFYGLQQENEYDFTVQWLDLQGGIIG</sequence>
<dbReference type="SUPFAM" id="SSF53300">
    <property type="entry name" value="vWA-like"/>
    <property type="match status" value="1"/>
</dbReference>
<dbReference type="Proteomes" id="UP000663860">
    <property type="component" value="Unassembled WGS sequence"/>
</dbReference>
<dbReference type="InterPro" id="IPR002035">
    <property type="entry name" value="VWF_A"/>
</dbReference>
<dbReference type="AlphaFoldDB" id="A0A814GK42"/>
<name>A0A814GK42_9BILA</name>
<evidence type="ECO:0000313" key="4">
    <source>
        <dbReference type="Proteomes" id="UP000663860"/>
    </source>
</evidence>
<dbReference type="PROSITE" id="PS50234">
    <property type="entry name" value="VWFA"/>
    <property type="match status" value="1"/>
</dbReference>
<reference evidence="3" key="1">
    <citation type="submission" date="2021-02" db="EMBL/GenBank/DDBJ databases">
        <authorList>
            <person name="Nowell W R."/>
        </authorList>
    </citation>
    <scope>NUCLEOTIDE SEQUENCE</scope>
</reference>
<proteinExistence type="predicted"/>
<dbReference type="InterPro" id="IPR050525">
    <property type="entry name" value="ECM_Assembly_Org"/>
</dbReference>
<accession>A0A814GK42</accession>